<dbReference type="EMBL" id="CP087977">
    <property type="protein sequence ID" value="UUZ44930.1"/>
    <property type="molecule type" value="Genomic_DNA"/>
</dbReference>
<sequence>MGRAHDGIDTERTVDSFGGEIGRGRARTIRARWELQTVTGVREAIAPDLTARGVSDEIVSEAELVATELVTNSLRHAAPLSDRTVRIHWKARGDSVEIEVSDGGAETEPAPAPRQCGRPPAVGCGSCAASPTSGACSATSGRRPCGPRWAARPAVGSVHDVPGRAPEPPTHLSTARPR</sequence>
<reference evidence="1" key="1">
    <citation type="submission" date="2021-11" db="EMBL/GenBank/DDBJ databases">
        <title>Study of the species diversity of bacterial strains isolated from a unique natural object - Shulgan-Tash cave (Bashkiria).</title>
        <authorList>
            <person name="Sazanova A.L."/>
            <person name="Chirak E.R."/>
            <person name="Safronova V.I."/>
        </authorList>
    </citation>
    <scope>NUCLEOTIDE SEQUENCE</scope>
    <source>
        <strain evidence="1">P1</strain>
    </source>
</reference>
<keyword evidence="1" id="KW-0067">ATP-binding</keyword>
<name>A0AC61U4G5_9MICO</name>
<evidence type="ECO:0000313" key="2">
    <source>
        <dbReference type="Proteomes" id="UP001059663"/>
    </source>
</evidence>
<keyword evidence="1" id="KW-0547">Nucleotide-binding</keyword>
<protein>
    <submittedName>
        <fullName evidence="1">ATP-binding protein</fullName>
    </submittedName>
</protein>
<accession>A0AC61U4G5</accession>
<gene>
    <name evidence="1" type="ORF">LP422_00575</name>
</gene>
<evidence type="ECO:0000313" key="1">
    <source>
        <dbReference type="EMBL" id="UUZ44930.1"/>
    </source>
</evidence>
<dbReference type="Proteomes" id="UP001059663">
    <property type="component" value="Chromosome"/>
</dbReference>
<proteinExistence type="predicted"/>
<organism evidence="1 2">
    <name type="scientific">Janibacter limosus</name>
    <dbReference type="NCBI Taxonomy" id="53458"/>
    <lineage>
        <taxon>Bacteria</taxon>
        <taxon>Bacillati</taxon>
        <taxon>Actinomycetota</taxon>
        <taxon>Actinomycetes</taxon>
        <taxon>Micrococcales</taxon>
        <taxon>Intrasporangiaceae</taxon>
        <taxon>Janibacter</taxon>
    </lineage>
</organism>